<dbReference type="InterPro" id="IPR021255">
    <property type="entry name" value="DUF2807"/>
</dbReference>
<name>A0ABS6XKB5_9SPHN</name>
<protein>
    <submittedName>
        <fullName evidence="3">DUF2807 domain-containing protein</fullName>
    </submittedName>
</protein>
<feature type="signal peptide" evidence="1">
    <location>
        <begin position="1"/>
        <end position="18"/>
    </location>
</feature>
<gene>
    <name evidence="3" type="ORF">KY084_07155</name>
</gene>
<dbReference type="RefSeq" id="WP_219237772.1">
    <property type="nucleotide sequence ID" value="NZ_JAHWZX010000005.1"/>
</dbReference>
<dbReference type="Pfam" id="PF10988">
    <property type="entry name" value="DUF2807"/>
    <property type="match status" value="1"/>
</dbReference>
<keyword evidence="1" id="KW-0732">Signal</keyword>
<evidence type="ECO:0000259" key="2">
    <source>
        <dbReference type="Pfam" id="PF10988"/>
    </source>
</evidence>
<feature type="chain" id="PRO_5046818579" evidence="1">
    <location>
        <begin position="19"/>
        <end position="237"/>
    </location>
</feature>
<comment type="caution">
    <text evidence="3">The sequence shown here is derived from an EMBL/GenBank/DDBJ whole genome shotgun (WGS) entry which is preliminary data.</text>
</comment>
<sequence length="237" mass="24058">MRFLLVLALAPIAACNSAADTPNNLHTASDNVQRSWNLSGFEGVETRGSTDISISTGKDFSIRGTGSAEALDRLQLSIENKDLRVDMKKRDWPTRSGDNAHLFITMPRIARASTRGSGDIDIDRAEGDFDGAIAGSGDMHIGALSGGNVSLSITGSGDIDASGNADMLTIAIAGSGDVSGRALKAARANVSIAGSGDATATVTGPAQVALHGSGDVDLGSSARCTISKAGSGDVHCG</sequence>
<accession>A0ABS6XKB5</accession>
<organism evidence="3 4">
    <name type="scientific">Stakelama flava</name>
    <dbReference type="NCBI Taxonomy" id="2860338"/>
    <lineage>
        <taxon>Bacteria</taxon>
        <taxon>Pseudomonadati</taxon>
        <taxon>Pseudomonadota</taxon>
        <taxon>Alphaproteobacteria</taxon>
        <taxon>Sphingomonadales</taxon>
        <taxon>Sphingomonadaceae</taxon>
        <taxon>Stakelama</taxon>
    </lineage>
</organism>
<dbReference type="Proteomes" id="UP001197214">
    <property type="component" value="Unassembled WGS sequence"/>
</dbReference>
<feature type="domain" description="Putative auto-transporter adhesin head GIN" evidence="2">
    <location>
        <begin position="41"/>
        <end position="217"/>
    </location>
</feature>
<proteinExistence type="predicted"/>
<dbReference type="EMBL" id="JAHWZX010000005">
    <property type="protein sequence ID" value="MBW4330654.1"/>
    <property type="molecule type" value="Genomic_DNA"/>
</dbReference>
<reference evidence="3 4" key="1">
    <citation type="submission" date="2021-07" db="EMBL/GenBank/DDBJ databases">
        <title>Stakelama flava sp. nov., a novel endophytic bacterium isolated from branch of Kandelia candel.</title>
        <authorList>
            <person name="Tuo L."/>
        </authorList>
    </citation>
    <scope>NUCLEOTIDE SEQUENCE [LARGE SCALE GENOMIC DNA]</scope>
    <source>
        <strain evidence="3 4">CBK3Z-3</strain>
    </source>
</reference>
<evidence type="ECO:0000256" key="1">
    <source>
        <dbReference type="SAM" id="SignalP"/>
    </source>
</evidence>
<keyword evidence="4" id="KW-1185">Reference proteome</keyword>
<evidence type="ECO:0000313" key="4">
    <source>
        <dbReference type="Proteomes" id="UP001197214"/>
    </source>
</evidence>
<evidence type="ECO:0000313" key="3">
    <source>
        <dbReference type="EMBL" id="MBW4330654.1"/>
    </source>
</evidence>